<comment type="caution">
    <text evidence="3">The sequence shown here is derived from an EMBL/GenBank/DDBJ whole genome shotgun (WGS) entry which is preliminary data.</text>
</comment>
<dbReference type="AlphaFoldDB" id="A0A6N7YUT4"/>
<evidence type="ECO:0000256" key="2">
    <source>
        <dbReference type="SAM" id="SignalP"/>
    </source>
</evidence>
<dbReference type="PROSITE" id="PS51257">
    <property type="entry name" value="PROKAR_LIPOPROTEIN"/>
    <property type="match status" value="1"/>
</dbReference>
<feature type="signal peptide" evidence="2">
    <location>
        <begin position="1"/>
        <end position="21"/>
    </location>
</feature>
<evidence type="ECO:0000313" key="3">
    <source>
        <dbReference type="EMBL" id="MTD56825.1"/>
    </source>
</evidence>
<evidence type="ECO:0000313" key="4">
    <source>
        <dbReference type="Proteomes" id="UP000440096"/>
    </source>
</evidence>
<dbReference type="RefSeq" id="WP_312868390.1">
    <property type="nucleotide sequence ID" value="NZ_WMBA01000039.1"/>
</dbReference>
<feature type="compositionally biased region" description="Low complexity" evidence="1">
    <location>
        <begin position="37"/>
        <end position="56"/>
    </location>
</feature>
<organism evidence="3 4">
    <name type="scientific">Amycolatopsis pithecellobii</name>
    <dbReference type="NCBI Taxonomy" id="664692"/>
    <lineage>
        <taxon>Bacteria</taxon>
        <taxon>Bacillati</taxon>
        <taxon>Actinomycetota</taxon>
        <taxon>Actinomycetes</taxon>
        <taxon>Pseudonocardiales</taxon>
        <taxon>Pseudonocardiaceae</taxon>
        <taxon>Amycolatopsis</taxon>
    </lineage>
</organism>
<sequence length="207" mass="21064">MRHGRVVVLSAVLLAGLAGCADRPNDLETYYDSPGHSATPPSAPPSASATAPDPAVTATRNAQRAIAGEVAAAVLTKDDLASEGVRATSQRPENGDCFHAVPAGDPRGSSWTYPSGSSFVQQVTGYLDQTAVDVLNRVQCDGQKLTVPLPPGAEAVRGWCAGGTCTVLLAAGHVLSGLQVTATSAGRATDAIKSLTPLAARKLPAQP</sequence>
<name>A0A6N7YUT4_9PSEU</name>
<feature type="chain" id="PRO_5039702006" description="DUF3558 domain-containing protein" evidence="2">
    <location>
        <begin position="22"/>
        <end position="207"/>
    </location>
</feature>
<accession>A0A6N7YUT4</accession>
<keyword evidence="2" id="KW-0732">Signal</keyword>
<gene>
    <name evidence="3" type="ORF">GKO32_23040</name>
</gene>
<protein>
    <recommendedName>
        <fullName evidence="5">DUF3558 domain-containing protein</fullName>
    </recommendedName>
</protein>
<reference evidence="3 4" key="1">
    <citation type="submission" date="2019-11" db="EMBL/GenBank/DDBJ databases">
        <title>Draft genome of Amycolatopsis RM579.</title>
        <authorList>
            <person name="Duangmal K."/>
            <person name="Mingma R."/>
        </authorList>
    </citation>
    <scope>NUCLEOTIDE SEQUENCE [LARGE SCALE GENOMIC DNA]</scope>
    <source>
        <strain evidence="3 4">RM579</strain>
    </source>
</reference>
<evidence type="ECO:0008006" key="5">
    <source>
        <dbReference type="Google" id="ProtNLM"/>
    </source>
</evidence>
<dbReference type="EMBL" id="WMBA01000039">
    <property type="protein sequence ID" value="MTD56825.1"/>
    <property type="molecule type" value="Genomic_DNA"/>
</dbReference>
<proteinExistence type="predicted"/>
<feature type="region of interest" description="Disordered" evidence="1">
    <location>
        <begin position="29"/>
        <end position="56"/>
    </location>
</feature>
<dbReference type="Proteomes" id="UP000440096">
    <property type="component" value="Unassembled WGS sequence"/>
</dbReference>
<keyword evidence="4" id="KW-1185">Reference proteome</keyword>
<evidence type="ECO:0000256" key="1">
    <source>
        <dbReference type="SAM" id="MobiDB-lite"/>
    </source>
</evidence>